<dbReference type="GO" id="GO:0030165">
    <property type="term" value="F:PDZ domain binding"/>
    <property type="evidence" value="ECO:0007669"/>
    <property type="project" value="TreeGrafter"/>
</dbReference>
<organism evidence="6 7">
    <name type="scientific">Rotaria sordida</name>
    <dbReference type="NCBI Taxonomy" id="392033"/>
    <lineage>
        <taxon>Eukaryota</taxon>
        <taxon>Metazoa</taxon>
        <taxon>Spiralia</taxon>
        <taxon>Gnathifera</taxon>
        <taxon>Rotifera</taxon>
        <taxon>Eurotatoria</taxon>
        <taxon>Bdelloidea</taxon>
        <taxon>Philodinida</taxon>
        <taxon>Philodinidae</taxon>
        <taxon>Rotaria</taxon>
    </lineage>
</organism>
<dbReference type="PANTHER" id="PTHR24093">
    <property type="entry name" value="CATION TRANSPORTING ATPASE"/>
    <property type="match status" value="1"/>
</dbReference>
<evidence type="ECO:0000313" key="7">
    <source>
        <dbReference type="Proteomes" id="UP000663864"/>
    </source>
</evidence>
<dbReference type="InterPro" id="IPR008250">
    <property type="entry name" value="ATPase_P-typ_transduc_dom_A_sf"/>
</dbReference>
<evidence type="ECO:0000259" key="5">
    <source>
        <dbReference type="Pfam" id="PF00690"/>
    </source>
</evidence>
<comment type="subcellular location">
    <subcellularLocation>
        <location evidence="1">Endomembrane system</location>
        <topology evidence="1">Multi-pass membrane protein</topology>
    </subcellularLocation>
</comment>
<sequence>MKSIILYLYLSNDEIDLSIRIAAFGRNEIPQKSSTTFLCLLFDALKNWTCITLIICGIISFVLSFYHPNGETIKAKIKPIELDQKCNVIRESTIQQIPIKDIVVGDICEIKYGDVLPADGVIIQSNNLKVDESSLTGKLDLIEKYESTDPFLLSGTHIIEGSDKMLILAVSEHGQTGTILKLLSTIKEQNNDKKKQNATASQNVVLDNVNPTSNEDDLDCVKIEKRSILHTQLRKLGIAIVILTVLVLLVLFSIEQVIQQHEWGYKYWTRIVRYLITCIIVFVLAVPVDLSSAITLSLTYVAKKMASDNNLVCHLDTCETIGNIGTICSNKTEILTINHMTVVQIYVGEKYWKNIENSIKTKEIIIPANTKEILFESVSINSSYSSILLPSIGEGTLSKQIGNQIDCSLLNFINTLDGNYNEIRKSKIILKKCNTILNRNGDIIPFSHVDYDHLVQTVIEPMTCDGLDTICIAYRDFSSDDLPAWNNETSVVDQ</sequence>
<dbReference type="EMBL" id="CAJNOT010004356">
    <property type="protein sequence ID" value="CAF1428822.1"/>
    <property type="molecule type" value="Genomic_DNA"/>
</dbReference>
<dbReference type="SUPFAM" id="SSF81653">
    <property type="entry name" value="Calcium ATPase, transduction domain A"/>
    <property type="match status" value="1"/>
</dbReference>
<dbReference type="SUPFAM" id="SSF81660">
    <property type="entry name" value="Metal cation-transporting ATPase, ATP-binding domain N"/>
    <property type="match status" value="1"/>
</dbReference>
<dbReference type="Gene3D" id="3.40.1110.10">
    <property type="entry name" value="Calcium-transporting ATPase, cytoplasmic domain N"/>
    <property type="match status" value="1"/>
</dbReference>
<feature type="transmembrane region" description="Helical" evidence="3">
    <location>
        <begin position="45"/>
        <end position="66"/>
    </location>
</feature>
<evidence type="ECO:0000313" key="6">
    <source>
        <dbReference type="EMBL" id="CAF1428822.1"/>
    </source>
</evidence>
<feature type="domain" description="Cation-transporting P-type ATPase N-terminal" evidence="5">
    <location>
        <begin position="18"/>
        <end position="60"/>
    </location>
</feature>
<accession>A0A815N3Q3</accession>
<feature type="transmembrane region" description="Helical" evidence="3">
    <location>
        <begin position="236"/>
        <end position="254"/>
    </location>
</feature>
<dbReference type="InterPro" id="IPR023299">
    <property type="entry name" value="ATPase_P-typ_cyto_dom_N"/>
</dbReference>
<dbReference type="InterPro" id="IPR004014">
    <property type="entry name" value="ATPase_P-typ_cation-transptr_N"/>
</dbReference>
<dbReference type="PANTHER" id="PTHR24093:SF369">
    <property type="entry name" value="CALCIUM-TRANSPORTING ATPASE"/>
    <property type="match status" value="1"/>
</dbReference>
<dbReference type="GO" id="GO:0005886">
    <property type="term" value="C:plasma membrane"/>
    <property type="evidence" value="ECO:0007669"/>
    <property type="project" value="TreeGrafter"/>
</dbReference>
<dbReference type="Pfam" id="PF00122">
    <property type="entry name" value="E1-E2_ATPase"/>
    <property type="match status" value="1"/>
</dbReference>
<evidence type="ECO:0000256" key="3">
    <source>
        <dbReference type="SAM" id="Phobius"/>
    </source>
</evidence>
<evidence type="ECO:0000256" key="1">
    <source>
        <dbReference type="ARBA" id="ARBA00004127"/>
    </source>
</evidence>
<dbReference type="Pfam" id="PF13246">
    <property type="entry name" value="Cation_ATPase"/>
    <property type="match status" value="1"/>
</dbReference>
<dbReference type="InterPro" id="IPR023298">
    <property type="entry name" value="ATPase_P-typ_TM_dom_sf"/>
</dbReference>
<reference evidence="6" key="1">
    <citation type="submission" date="2021-02" db="EMBL/GenBank/DDBJ databases">
        <authorList>
            <person name="Nowell W R."/>
        </authorList>
    </citation>
    <scope>NUCLEOTIDE SEQUENCE</scope>
</reference>
<gene>
    <name evidence="6" type="ORF">ZHD862_LOCUS34282</name>
</gene>
<keyword evidence="3" id="KW-0812">Transmembrane</keyword>
<comment type="caution">
    <text evidence="6">The sequence shown here is derived from an EMBL/GenBank/DDBJ whole genome shotgun (WGS) entry which is preliminary data.</text>
</comment>
<dbReference type="Pfam" id="PF00690">
    <property type="entry name" value="Cation_ATPase_N"/>
    <property type="match status" value="1"/>
</dbReference>
<proteinExistence type="predicted"/>
<feature type="transmembrane region" description="Helical" evidence="3">
    <location>
        <begin position="274"/>
        <end position="301"/>
    </location>
</feature>
<dbReference type="GO" id="GO:0005388">
    <property type="term" value="F:P-type calcium transporter activity"/>
    <property type="evidence" value="ECO:0007669"/>
    <property type="project" value="TreeGrafter"/>
</dbReference>
<dbReference type="SUPFAM" id="SSF81665">
    <property type="entry name" value="Calcium ATPase, transmembrane domain M"/>
    <property type="match status" value="1"/>
</dbReference>
<evidence type="ECO:0000259" key="4">
    <source>
        <dbReference type="Pfam" id="PF00122"/>
    </source>
</evidence>
<protein>
    <submittedName>
        <fullName evidence="6">Uncharacterized protein</fullName>
    </submittedName>
</protein>
<dbReference type="Gene3D" id="2.70.150.10">
    <property type="entry name" value="Calcium-transporting ATPase, cytoplasmic transduction domain A"/>
    <property type="match status" value="1"/>
</dbReference>
<keyword evidence="2" id="KW-0460">Magnesium</keyword>
<name>A0A815N3Q3_9BILA</name>
<feature type="domain" description="P-type ATPase A" evidence="4">
    <location>
        <begin position="83"/>
        <end position="183"/>
    </location>
</feature>
<dbReference type="GO" id="GO:0000166">
    <property type="term" value="F:nucleotide binding"/>
    <property type="evidence" value="ECO:0007669"/>
    <property type="project" value="InterPro"/>
</dbReference>
<dbReference type="AlphaFoldDB" id="A0A815N3Q3"/>
<evidence type="ECO:0000256" key="2">
    <source>
        <dbReference type="ARBA" id="ARBA00022842"/>
    </source>
</evidence>
<keyword evidence="3" id="KW-0472">Membrane</keyword>
<dbReference type="Proteomes" id="UP000663864">
    <property type="component" value="Unassembled WGS sequence"/>
</dbReference>
<dbReference type="Gene3D" id="1.20.1110.10">
    <property type="entry name" value="Calcium-transporting ATPase, transmembrane domain"/>
    <property type="match status" value="1"/>
</dbReference>
<dbReference type="InterPro" id="IPR059000">
    <property type="entry name" value="ATPase_P-type_domA"/>
</dbReference>
<dbReference type="GO" id="GO:0051480">
    <property type="term" value="P:regulation of cytosolic calcium ion concentration"/>
    <property type="evidence" value="ECO:0007669"/>
    <property type="project" value="TreeGrafter"/>
</dbReference>
<keyword evidence="3" id="KW-1133">Transmembrane helix</keyword>